<name>A0A5J5HE53_9BACI</name>
<reference evidence="2 3" key="1">
    <citation type="submission" date="2019-09" db="EMBL/GenBank/DDBJ databases">
        <title>Whole genome sequences of isolates from the Mars Exploration Rovers.</title>
        <authorList>
            <person name="Seuylemezian A."/>
            <person name="Vaishampayan P."/>
        </authorList>
    </citation>
    <scope>NUCLEOTIDE SEQUENCE [LARGE SCALE GENOMIC DNA]</scope>
    <source>
        <strain evidence="2 3">MER_TA_151</strain>
    </source>
</reference>
<keyword evidence="3" id="KW-1185">Reference proteome</keyword>
<dbReference type="EMBL" id="VYKL01000032">
    <property type="protein sequence ID" value="KAA9019009.1"/>
    <property type="molecule type" value="Genomic_DNA"/>
</dbReference>
<dbReference type="InterPro" id="IPR009057">
    <property type="entry name" value="Homeodomain-like_sf"/>
</dbReference>
<dbReference type="Pfam" id="PF13592">
    <property type="entry name" value="HTH_33"/>
    <property type="match status" value="1"/>
</dbReference>
<dbReference type="Pfam" id="PF13551">
    <property type="entry name" value="HTH_29"/>
    <property type="match status" value="1"/>
</dbReference>
<accession>A0A5J5HE53</accession>
<protein>
    <submittedName>
        <fullName evidence="2">Transposase</fullName>
    </submittedName>
</protein>
<feature type="domain" description="Winged helix-turn helix" evidence="1">
    <location>
        <begin position="84"/>
        <end position="139"/>
    </location>
</feature>
<organism evidence="2 3">
    <name type="scientific">Niallia endozanthoxylica</name>
    <dbReference type="NCBI Taxonomy" id="2036016"/>
    <lineage>
        <taxon>Bacteria</taxon>
        <taxon>Bacillati</taxon>
        <taxon>Bacillota</taxon>
        <taxon>Bacilli</taxon>
        <taxon>Bacillales</taxon>
        <taxon>Bacillaceae</taxon>
        <taxon>Niallia</taxon>
    </lineage>
</organism>
<dbReference type="SUPFAM" id="SSF46689">
    <property type="entry name" value="Homeodomain-like"/>
    <property type="match status" value="1"/>
</dbReference>
<proteinExistence type="predicted"/>
<sequence>MVTCIFFLVMQGYYTIQVAELLNVHRETISSYVKKFNQGGIEALLHRDYSSGKPAFLSPEEEREVRRMIEHSTPAEEGDSCESCWDTRILKHVFEKKFSITMSRSGICEMLKRWGFSHTRPTYTLKRANRQKQEAFQRELDMVKKTPQAN</sequence>
<evidence type="ECO:0000259" key="1">
    <source>
        <dbReference type="Pfam" id="PF13592"/>
    </source>
</evidence>
<gene>
    <name evidence="2" type="ORF">F4V44_19715</name>
</gene>
<comment type="caution">
    <text evidence="2">The sequence shown here is derived from an EMBL/GenBank/DDBJ whole genome shotgun (WGS) entry which is preliminary data.</text>
</comment>
<dbReference type="Proteomes" id="UP000326671">
    <property type="component" value="Unassembled WGS sequence"/>
</dbReference>
<dbReference type="OrthoDB" id="2606899at2"/>
<dbReference type="InterPro" id="IPR025959">
    <property type="entry name" value="Winged_HTH_dom"/>
</dbReference>
<dbReference type="RefSeq" id="WP_150441733.1">
    <property type="nucleotide sequence ID" value="NZ_VYKL01000032.1"/>
</dbReference>
<evidence type="ECO:0000313" key="2">
    <source>
        <dbReference type="EMBL" id="KAA9019009.1"/>
    </source>
</evidence>
<evidence type="ECO:0000313" key="3">
    <source>
        <dbReference type="Proteomes" id="UP000326671"/>
    </source>
</evidence>
<dbReference type="AlphaFoldDB" id="A0A5J5HE53"/>